<proteinExistence type="predicted"/>
<keyword evidence="3" id="KW-1185">Reference proteome</keyword>
<evidence type="ECO:0000313" key="2">
    <source>
        <dbReference type="EMBL" id="KAJ5083736.1"/>
    </source>
</evidence>
<sequence length="216" mass="23733">MTTILSAPKTKVFQLLWTTDDSQNEVENFIDSHPETSALRRNPRYTESRPHLTIPQELRPQNLLTGALAGPQKITVAPYVFQDPGKSLIMIIHLGKETCSHDGIVHGGLLATLLDECLTRCCCPAFSKKVAVTANLNIDYRNPAMANSYFILTAKITKLEGRKAWMDGRIETLPSNGGESSVIAEAKSLFLEPKESAGLTGPYKAEATGDKRYSQV</sequence>
<dbReference type="PANTHER" id="PTHR47260:SF7">
    <property type="entry name" value="THIOESTERASE FAMILY PROTEIN (AFU_ORTHOLOGUE AFUA_1G10800)"/>
    <property type="match status" value="1"/>
</dbReference>
<protein>
    <recommendedName>
        <fullName evidence="1">Thioesterase domain-containing protein</fullName>
    </recommendedName>
</protein>
<dbReference type="CDD" id="cd03443">
    <property type="entry name" value="PaaI_thioesterase"/>
    <property type="match status" value="1"/>
</dbReference>
<dbReference type="PANTHER" id="PTHR47260">
    <property type="entry name" value="UPF0644 PROTEIN PB2B4.06"/>
    <property type="match status" value="1"/>
</dbReference>
<gene>
    <name evidence="2" type="ORF">N7456_013163</name>
</gene>
<evidence type="ECO:0000259" key="1">
    <source>
        <dbReference type="Pfam" id="PF03061"/>
    </source>
</evidence>
<dbReference type="AlphaFoldDB" id="A0A9W9EKX8"/>
<organism evidence="2 3">
    <name type="scientific">Penicillium angulare</name>
    <dbReference type="NCBI Taxonomy" id="116970"/>
    <lineage>
        <taxon>Eukaryota</taxon>
        <taxon>Fungi</taxon>
        <taxon>Dikarya</taxon>
        <taxon>Ascomycota</taxon>
        <taxon>Pezizomycotina</taxon>
        <taxon>Eurotiomycetes</taxon>
        <taxon>Eurotiomycetidae</taxon>
        <taxon>Eurotiales</taxon>
        <taxon>Aspergillaceae</taxon>
        <taxon>Penicillium</taxon>
    </lineage>
</organism>
<name>A0A9W9EKX8_9EURO</name>
<dbReference type="Proteomes" id="UP001149165">
    <property type="component" value="Unassembled WGS sequence"/>
</dbReference>
<dbReference type="InterPro" id="IPR006683">
    <property type="entry name" value="Thioestr_dom"/>
</dbReference>
<comment type="caution">
    <text evidence="2">The sequence shown here is derived from an EMBL/GenBank/DDBJ whole genome shotgun (WGS) entry which is preliminary data.</text>
</comment>
<dbReference type="InterPro" id="IPR052061">
    <property type="entry name" value="PTE-AB_protein"/>
</dbReference>
<reference evidence="2" key="2">
    <citation type="journal article" date="2023" name="IMA Fungus">
        <title>Comparative genomic study of the Penicillium genus elucidates a diverse pangenome and 15 lateral gene transfer events.</title>
        <authorList>
            <person name="Petersen C."/>
            <person name="Sorensen T."/>
            <person name="Nielsen M.R."/>
            <person name="Sondergaard T.E."/>
            <person name="Sorensen J.L."/>
            <person name="Fitzpatrick D.A."/>
            <person name="Frisvad J.C."/>
            <person name="Nielsen K.L."/>
        </authorList>
    </citation>
    <scope>NUCLEOTIDE SEQUENCE</scope>
    <source>
        <strain evidence="2">IBT 30069</strain>
    </source>
</reference>
<dbReference type="InterPro" id="IPR029069">
    <property type="entry name" value="HotDog_dom_sf"/>
</dbReference>
<feature type="domain" description="Thioesterase" evidence="1">
    <location>
        <begin position="103"/>
        <end position="171"/>
    </location>
</feature>
<dbReference type="OrthoDB" id="506431at2759"/>
<dbReference type="SUPFAM" id="SSF54637">
    <property type="entry name" value="Thioesterase/thiol ester dehydrase-isomerase"/>
    <property type="match status" value="1"/>
</dbReference>
<dbReference type="Gene3D" id="3.10.129.10">
    <property type="entry name" value="Hotdog Thioesterase"/>
    <property type="match status" value="1"/>
</dbReference>
<accession>A0A9W9EKX8</accession>
<evidence type="ECO:0000313" key="3">
    <source>
        <dbReference type="Proteomes" id="UP001149165"/>
    </source>
</evidence>
<dbReference type="Pfam" id="PF03061">
    <property type="entry name" value="4HBT"/>
    <property type="match status" value="1"/>
</dbReference>
<dbReference type="EMBL" id="JAPQKH010000008">
    <property type="protein sequence ID" value="KAJ5083736.1"/>
    <property type="molecule type" value="Genomic_DNA"/>
</dbReference>
<reference evidence="2" key="1">
    <citation type="submission" date="2022-11" db="EMBL/GenBank/DDBJ databases">
        <authorList>
            <person name="Petersen C."/>
        </authorList>
    </citation>
    <scope>NUCLEOTIDE SEQUENCE</scope>
    <source>
        <strain evidence="2">IBT 30069</strain>
    </source>
</reference>